<reference evidence="2 3" key="1">
    <citation type="submission" date="2018-12" db="EMBL/GenBank/DDBJ databases">
        <authorList>
            <person name="Yu L."/>
        </authorList>
    </citation>
    <scope>NUCLEOTIDE SEQUENCE [LARGE SCALE GENOMIC DNA]</scope>
    <source>
        <strain evidence="2 3">11S</strain>
    </source>
</reference>
<sequence>MSEPWSADGSTWELELDWPEAGEVLLLLDGVRVKALARRLYEWSEGDMDADLLYAGTPWADVAEVSPWLVRLKGPGDPILERFVSQGAEAEWGYLILGSCDLLDVADHLRDLIQVRHPMGIPMLLRLADPAVISSLFTDGSLPEQVPWGPIERLIMPDAVQKAWHRHAPLEKEATGRPISAVDYRLSESQLERLQQCDRRRDLRQLMTFVDRHCYGWLKATDRPQRHAQLAGVVQEACGMGLTAPREWALFCTLMQRLGVTSWREAEHLEAWTNLLGDPGQGSGMARLEAALAAAPTSSRTDVTT</sequence>
<name>A0A431V170_9GAMM</name>
<feature type="domain" description="DUF4123" evidence="1">
    <location>
        <begin position="26"/>
        <end position="141"/>
    </location>
</feature>
<comment type="caution">
    <text evidence="2">The sequence shown here is derived from an EMBL/GenBank/DDBJ whole genome shotgun (WGS) entry which is preliminary data.</text>
</comment>
<organism evidence="2 3">
    <name type="scientific">Halomonas nitroreducens</name>
    <dbReference type="NCBI Taxonomy" id="447425"/>
    <lineage>
        <taxon>Bacteria</taxon>
        <taxon>Pseudomonadati</taxon>
        <taxon>Pseudomonadota</taxon>
        <taxon>Gammaproteobacteria</taxon>
        <taxon>Oceanospirillales</taxon>
        <taxon>Halomonadaceae</taxon>
        <taxon>Halomonas</taxon>
    </lineage>
</organism>
<protein>
    <submittedName>
        <fullName evidence="2">DUF4123 domain-containing protein</fullName>
    </submittedName>
</protein>
<gene>
    <name evidence="2" type="ORF">EKG36_12905</name>
</gene>
<proteinExistence type="predicted"/>
<dbReference type="RefSeq" id="WP_126484728.1">
    <property type="nucleotide sequence ID" value="NZ_RXNS01000012.1"/>
</dbReference>
<dbReference type="OrthoDB" id="6353266at2"/>
<evidence type="ECO:0000259" key="1">
    <source>
        <dbReference type="Pfam" id="PF13503"/>
    </source>
</evidence>
<keyword evidence="3" id="KW-1185">Reference proteome</keyword>
<evidence type="ECO:0000313" key="2">
    <source>
        <dbReference type="EMBL" id="RTR01904.1"/>
    </source>
</evidence>
<evidence type="ECO:0000313" key="3">
    <source>
        <dbReference type="Proteomes" id="UP000267400"/>
    </source>
</evidence>
<dbReference type="Pfam" id="PF13503">
    <property type="entry name" value="DUF4123"/>
    <property type="match status" value="1"/>
</dbReference>
<dbReference type="Proteomes" id="UP000267400">
    <property type="component" value="Unassembled WGS sequence"/>
</dbReference>
<dbReference type="AlphaFoldDB" id="A0A431V170"/>
<accession>A0A431V170</accession>
<dbReference type="EMBL" id="RXNS01000012">
    <property type="protein sequence ID" value="RTR01904.1"/>
    <property type="molecule type" value="Genomic_DNA"/>
</dbReference>
<dbReference type="InterPro" id="IPR025391">
    <property type="entry name" value="DUF4123"/>
</dbReference>